<dbReference type="AlphaFoldDB" id="A0AAV2G9Z8"/>
<dbReference type="EMBL" id="OZ034821">
    <property type="protein sequence ID" value="CAL1407296.1"/>
    <property type="molecule type" value="Genomic_DNA"/>
</dbReference>
<gene>
    <name evidence="1" type="ORF">LTRI10_LOCUS46971</name>
</gene>
<evidence type="ECO:0000313" key="1">
    <source>
        <dbReference type="EMBL" id="CAL1407296.1"/>
    </source>
</evidence>
<dbReference type="Proteomes" id="UP001497516">
    <property type="component" value="Chromosome 8"/>
</dbReference>
<organism evidence="1 2">
    <name type="scientific">Linum trigynum</name>
    <dbReference type="NCBI Taxonomy" id="586398"/>
    <lineage>
        <taxon>Eukaryota</taxon>
        <taxon>Viridiplantae</taxon>
        <taxon>Streptophyta</taxon>
        <taxon>Embryophyta</taxon>
        <taxon>Tracheophyta</taxon>
        <taxon>Spermatophyta</taxon>
        <taxon>Magnoliopsida</taxon>
        <taxon>eudicotyledons</taxon>
        <taxon>Gunneridae</taxon>
        <taxon>Pentapetalae</taxon>
        <taxon>rosids</taxon>
        <taxon>fabids</taxon>
        <taxon>Malpighiales</taxon>
        <taxon>Linaceae</taxon>
        <taxon>Linum</taxon>
    </lineage>
</organism>
<protein>
    <submittedName>
        <fullName evidence="1">Uncharacterized protein</fullName>
    </submittedName>
</protein>
<proteinExistence type="predicted"/>
<keyword evidence="2" id="KW-1185">Reference proteome</keyword>
<sequence length="162" mass="18099">MLLNDPPIFPLSPLSMLLRVRSFLPSMVAVAVTATMNLPRRHHKHYPKVAFPFLTNSNLTFALSGTASLVATRISTIPPHLPDHSPFESHLIPTKRTERASSFPISVEWLLAFAASPLKLHQDPLATRVAAITAISTKFRSVSSSWFDEICFVSHHRPVLRR</sequence>
<reference evidence="1 2" key="1">
    <citation type="submission" date="2024-04" db="EMBL/GenBank/DDBJ databases">
        <authorList>
            <person name="Fracassetti M."/>
        </authorList>
    </citation>
    <scope>NUCLEOTIDE SEQUENCE [LARGE SCALE GENOMIC DNA]</scope>
</reference>
<evidence type="ECO:0000313" key="2">
    <source>
        <dbReference type="Proteomes" id="UP001497516"/>
    </source>
</evidence>
<accession>A0AAV2G9Z8</accession>
<name>A0AAV2G9Z8_9ROSI</name>